<name>A0A9W9DQF2_9AGAR</name>
<dbReference type="AlphaFoldDB" id="A0A9W9DQF2"/>
<keyword evidence="2" id="KW-1185">Reference proteome</keyword>
<protein>
    <recommendedName>
        <fullName evidence="3">Aminoglycoside phosphotransferase domain-containing protein</fullName>
    </recommendedName>
</protein>
<dbReference type="InterPro" id="IPR051678">
    <property type="entry name" value="AGP_Transferase"/>
</dbReference>
<dbReference type="EMBL" id="JAOTPV010000007">
    <property type="protein sequence ID" value="KAJ4479966.1"/>
    <property type="molecule type" value="Genomic_DNA"/>
</dbReference>
<dbReference type="SUPFAM" id="SSF56112">
    <property type="entry name" value="Protein kinase-like (PK-like)"/>
    <property type="match status" value="1"/>
</dbReference>
<accession>A0A9W9DQF2</accession>
<evidence type="ECO:0000313" key="1">
    <source>
        <dbReference type="EMBL" id="KAJ4479966.1"/>
    </source>
</evidence>
<reference evidence="1" key="1">
    <citation type="submission" date="2022-08" db="EMBL/GenBank/DDBJ databases">
        <title>A Global Phylogenomic Analysis of the Shiitake Genus Lentinula.</title>
        <authorList>
            <consortium name="DOE Joint Genome Institute"/>
            <person name="Sierra-Patev S."/>
            <person name="Min B."/>
            <person name="Naranjo-Ortiz M."/>
            <person name="Looney B."/>
            <person name="Konkel Z."/>
            <person name="Slot J.C."/>
            <person name="Sakamoto Y."/>
            <person name="Steenwyk J.L."/>
            <person name="Rokas A."/>
            <person name="Carro J."/>
            <person name="Camarero S."/>
            <person name="Ferreira P."/>
            <person name="Molpeceres G."/>
            <person name="Ruiz-Duenas F.J."/>
            <person name="Serrano A."/>
            <person name="Henrissat B."/>
            <person name="Drula E."/>
            <person name="Hughes K.W."/>
            <person name="Mata J.L."/>
            <person name="Ishikawa N.K."/>
            <person name="Vargas-Isla R."/>
            <person name="Ushijima S."/>
            <person name="Smith C.A."/>
            <person name="Ahrendt S."/>
            <person name="Andreopoulos W."/>
            <person name="He G."/>
            <person name="Labutti K."/>
            <person name="Lipzen A."/>
            <person name="Ng V."/>
            <person name="Riley R."/>
            <person name="Sandor L."/>
            <person name="Barry K."/>
            <person name="Martinez A.T."/>
            <person name="Xiao Y."/>
            <person name="Gibbons J.G."/>
            <person name="Terashima K."/>
            <person name="Grigoriev I.V."/>
            <person name="Hibbett D.S."/>
        </authorList>
    </citation>
    <scope>NUCLEOTIDE SEQUENCE</scope>
    <source>
        <strain evidence="1">JLM2183</strain>
    </source>
</reference>
<comment type="caution">
    <text evidence="1">The sequence shown here is derived from an EMBL/GenBank/DDBJ whole genome shotgun (WGS) entry which is preliminary data.</text>
</comment>
<dbReference type="OrthoDB" id="5404599at2759"/>
<evidence type="ECO:0000313" key="2">
    <source>
        <dbReference type="Proteomes" id="UP001150266"/>
    </source>
</evidence>
<dbReference type="Proteomes" id="UP001150266">
    <property type="component" value="Unassembled WGS sequence"/>
</dbReference>
<organism evidence="1 2">
    <name type="scientific">Lentinula aciculospora</name>
    <dbReference type="NCBI Taxonomy" id="153920"/>
    <lineage>
        <taxon>Eukaryota</taxon>
        <taxon>Fungi</taxon>
        <taxon>Dikarya</taxon>
        <taxon>Basidiomycota</taxon>
        <taxon>Agaricomycotina</taxon>
        <taxon>Agaricomycetes</taxon>
        <taxon>Agaricomycetidae</taxon>
        <taxon>Agaricales</taxon>
        <taxon>Marasmiineae</taxon>
        <taxon>Omphalotaceae</taxon>
        <taxon>Lentinula</taxon>
    </lineage>
</organism>
<sequence>MLTFLKALLHNPWRLWTLFPDTLRRRTYLFIARYWGVSRDLCTVPRLPFNLALKRTHECPPHIEASKIHFVRRHTTIPVPIVFDVVPPNGKDGCLLLMSWIVGEPLHSWLHRHLLWPAGFQKNLDVVFQSDQSEERQAALANLDKMYPELDVPDDHPLLVDLRDALAHIRSLLSPCSGPKICSVNGGPMSWARCFDRCLLPPINTIAEFHELLFQQVSWTSRLERLRLIAKPVQSRDYQIKFTHSDLNPDNILVKDDRAILD</sequence>
<dbReference type="PANTHER" id="PTHR21310">
    <property type="entry name" value="AMINOGLYCOSIDE PHOSPHOTRANSFERASE-RELATED-RELATED"/>
    <property type="match status" value="1"/>
</dbReference>
<dbReference type="InterPro" id="IPR011009">
    <property type="entry name" value="Kinase-like_dom_sf"/>
</dbReference>
<evidence type="ECO:0008006" key="3">
    <source>
        <dbReference type="Google" id="ProtNLM"/>
    </source>
</evidence>
<dbReference type="PANTHER" id="PTHR21310:SF55">
    <property type="entry name" value="AMINOGLYCOSIDE PHOSPHOTRANSFERASE DOMAIN-CONTAINING PROTEIN"/>
    <property type="match status" value="1"/>
</dbReference>
<gene>
    <name evidence="1" type="ORF">J3R30DRAFT_3403552</name>
</gene>
<proteinExistence type="predicted"/>